<dbReference type="PANTHER" id="PTHR43239:SF1">
    <property type="entry name" value="UPF0734 PROTEIN DDB_G0273871_DDB_G0273177"/>
    <property type="match status" value="1"/>
</dbReference>
<dbReference type="OrthoDB" id="1430580at2"/>
<dbReference type="Pfam" id="PF05336">
    <property type="entry name" value="rhaM"/>
    <property type="match status" value="1"/>
</dbReference>
<dbReference type="InterPro" id="IPR052996">
    <property type="entry name" value="Carb_Metab_Mutarotase"/>
</dbReference>
<organism evidence="1 2">
    <name type="scientific">Seonamhaeicola maritimus</name>
    <dbReference type="NCBI Taxonomy" id="2591822"/>
    <lineage>
        <taxon>Bacteria</taxon>
        <taxon>Pseudomonadati</taxon>
        <taxon>Bacteroidota</taxon>
        <taxon>Flavobacteriia</taxon>
        <taxon>Flavobacteriales</taxon>
        <taxon>Flavobacteriaceae</taxon>
    </lineage>
</organism>
<dbReference type="InterPro" id="IPR011008">
    <property type="entry name" value="Dimeric_a/b-barrel"/>
</dbReference>
<sequence>MSVKQFRRFTYLVNSKVQDISRIVTRIKSNGIQNTLNEAGVLSFKIYQNEDSNFLLIDGEKHMNSAAINRILLNISDDFNIISFESSPLERIYKLEQKEVYAPTDGQLKTTVAPYKRFVWTLLLEPDLIEEYKNVHAMSQAWPEITANMKEVGVKDMEIYIKNDRVVLIMDTKLGFNLEEVGPKWQKLPREEEWQTYVARFQRTDPESSIQEKWQDMRQL</sequence>
<proteinExistence type="predicted"/>
<dbReference type="InterPro" id="IPR008000">
    <property type="entry name" value="Rham/fucose_mutarotase"/>
</dbReference>
<protein>
    <submittedName>
        <fullName evidence="1">L-rhamnose mutarotase</fullName>
    </submittedName>
</protein>
<name>A0A5C7GLC8_9FLAO</name>
<dbReference type="Proteomes" id="UP000321080">
    <property type="component" value="Unassembled WGS sequence"/>
</dbReference>
<keyword evidence="2" id="KW-1185">Reference proteome</keyword>
<evidence type="ECO:0000313" key="2">
    <source>
        <dbReference type="Proteomes" id="UP000321080"/>
    </source>
</evidence>
<dbReference type="GO" id="GO:0016857">
    <property type="term" value="F:racemase and epimerase activity, acting on carbohydrates and derivatives"/>
    <property type="evidence" value="ECO:0007669"/>
    <property type="project" value="InterPro"/>
</dbReference>
<dbReference type="Gene3D" id="3.30.70.100">
    <property type="match status" value="1"/>
</dbReference>
<gene>
    <name evidence="1" type="ORF">FUA22_04330</name>
</gene>
<evidence type="ECO:0000313" key="1">
    <source>
        <dbReference type="EMBL" id="TXG39112.1"/>
    </source>
</evidence>
<dbReference type="SUPFAM" id="SSF54909">
    <property type="entry name" value="Dimeric alpha+beta barrel"/>
    <property type="match status" value="1"/>
</dbReference>
<comment type="caution">
    <text evidence="1">The sequence shown here is derived from an EMBL/GenBank/DDBJ whole genome shotgun (WGS) entry which is preliminary data.</text>
</comment>
<dbReference type="AlphaFoldDB" id="A0A5C7GLC8"/>
<reference evidence="1 2" key="1">
    <citation type="submission" date="2019-08" db="EMBL/GenBank/DDBJ databases">
        <title>Seonamhaeicola sediminis sp. nov., isolated from marine sediment.</title>
        <authorList>
            <person name="Cao W.R."/>
        </authorList>
    </citation>
    <scope>NUCLEOTIDE SEQUENCE [LARGE SCALE GENOMIC DNA]</scope>
    <source>
        <strain evidence="1 2">1505</strain>
    </source>
</reference>
<dbReference type="RefSeq" id="WP_147766591.1">
    <property type="nucleotide sequence ID" value="NZ_VRKQ01000008.1"/>
</dbReference>
<dbReference type="EMBL" id="VRKQ01000008">
    <property type="protein sequence ID" value="TXG39112.1"/>
    <property type="molecule type" value="Genomic_DNA"/>
</dbReference>
<dbReference type="PANTHER" id="PTHR43239">
    <property type="entry name" value="UPF0734 PROTEIN DDB_G0273871/DDB_G0273177"/>
    <property type="match status" value="1"/>
</dbReference>
<accession>A0A5C7GLC8</accession>